<reference evidence="1" key="1">
    <citation type="submission" date="2019-02" db="EMBL/GenBank/DDBJ databases">
        <authorList>
            <person name="Gruber-Vodicka R. H."/>
            <person name="Seah K. B. B."/>
        </authorList>
    </citation>
    <scope>NUCLEOTIDE SEQUENCE</scope>
    <source>
        <strain evidence="1">BECK_BZ15</strain>
    </source>
</reference>
<dbReference type="InterPro" id="IPR029063">
    <property type="entry name" value="SAM-dependent_MTases_sf"/>
</dbReference>
<dbReference type="InterPro" id="IPR010743">
    <property type="entry name" value="Methionine_synth_MetW"/>
</dbReference>
<dbReference type="Gene3D" id="3.40.50.150">
    <property type="entry name" value="Vaccinia Virus protein VP39"/>
    <property type="match status" value="1"/>
</dbReference>
<gene>
    <name evidence="1" type="ORF">BECKFW1821A_GA0114235_101713</name>
</gene>
<sequence length="201" mass="22619">MPLRSDLAIISQWIVPGSRILDLGCGDGALLAYLRDNFSVKGYGLEIDDGHIAHCVAAGLNVIQGNLDEGLPDFDANSFDYVIMTQTLQAVRSPERLVREMLRVGREGIVTFPNFGHWSARIQIALQGKMPVSEALPCQWYDTPNIHLCTVKDFERLCKENDIRILQRTVVDVTHNENLFMQLFPNIFGEIAIYRLCKSPT</sequence>
<protein>
    <submittedName>
        <fullName evidence="1">Methionine biosynthesis protein MetW</fullName>
    </submittedName>
</protein>
<dbReference type="Pfam" id="PF07021">
    <property type="entry name" value="MetW"/>
    <property type="match status" value="1"/>
</dbReference>
<dbReference type="NCBIfam" id="TIGR02081">
    <property type="entry name" value="metW"/>
    <property type="match status" value="1"/>
</dbReference>
<dbReference type="EMBL" id="CAADEW010000017">
    <property type="protein sequence ID" value="VFJ47687.1"/>
    <property type="molecule type" value="Genomic_DNA"/>
</dbReference>
<organism evidence="1">
    <name type="scientific">Candidatus Kentrum sp. FW</name>
    <dbReference type="NCBI Taxonomy" id="2126338"/>
    <lineage>
        <taxon>Bacteria</taxon>
        <taxon>Pseudomonadati</taxon>
        <taxon>Pseudomonadota</taxon>
        <taxon>Gammaproteobacteria</taxon>
        <taxon>Candidatus Kentrum</taxon>
    </lineage>
</organism>
<evidence type="ECO:0000313" key="1">
    <source>
        <dbReference type="EMBL" id="VFJ47687.1"/>
    </source>
</evidence>
<proteinExistence type="predicted"/>
<name>A0A450S729_9GAMM</name>
<dbReference type="CDD" id="cd02440">
    <property type="entry name" value="AdoMet_MTases"/>
    <property type="match status" value="1"/>
</dbReference>
<accession>A0A450S729</accession>
<dbReference type="AlphaFoldDB" id="A0A450S729"/>
<dbReference type="SUPFAM" id="SSF53335">
    <property type="entry name" value="S-adenosyl-L-methionine-dependent methyltransferases"/>
    <property type="match status" value="1"/>
</dbReference>